<comment type="caution">
    <text evidence="2">The sequence shown here is derived from an EMBL/GenBank/DDBJ whole genome shotgun (WGS) entry which is preliminary data.</text>
</comment>
<dbReference type="AlphaFoldDB" id="A0AA39KSD8"/>
<evidence type="ECO:0000313" key="3">
    <source>
        <dbReference type="Proteomes" id="UP001168990"/>
    </source>
</evidence>
<name>A0AA39KSD8_9HYME</name>
<gene>
    <name evidence="2" type="ORF">PV328_005541</name>
</gene>
<accession>A0AA39KSD8</accession>
<evidence type="ECO:0000256" key="1">
    <source>
        <dbReference type="SAM" id="MobiDB-lite"/>
    </source>
</evidence>
<evidence type="ECO:0000313" key="2">
    <source>
        <dbReference type="EMBL" id="KAK0172193.1"/>
    </source>
</evidence>
<reference evidence="2" key="1">
    <citation type="journal article" date="2023" name="bioRxiv">
        <title>Scaffold-level genome assemblies of two parasitoid biocontrol wasps reveal the parthenogenesis mechanism and an associated novel virus.</title>
        <authorList>
            <person name="Inwood S."/>
            <person name="Skelly J."/>
            <person name="Guhlin J."/>
            <person name="Harrop T."/>
            <person name="Goldson S."/>
            <person name="Dearden P."/>
        </authorList>
    </citation>
    <scope>NUCLEOTIDE SEQUENCE</scope>
    <source>
        <strain evidence="2">Irish</strain>
        <tissue evidence="2">Whole body</tissue>
    </source>
</reference>
<feature type="region of interest" description="Disordered" evidence="1">
    <location>
        <begin position="98"/>
        <end position="117"/>
    </location>
</feature>
<feature type="region of interest" description="Disordered" evidence="1">
    <location>
        <begin position="37"/>
        <end position="57"/>
    </location>
</feature>
<reference evidence="2" key="2">
    <citation type="submission" date="2023-03" db="EMBL/GenBank/DDBJ databases">
        <authorList>
            <person name="Inwood S.N."/>
            <person name="Skelly J.G."/>
            <person name="Guhlin J."/>
            <person name="Harrop T.W.R."/>
            <person name="Goldson S.G."/>
            <person name="Dearden P.K."/>
        </authorList>
    </citation>
    <scope>NUCLEOTIDE SEQUENCE</scope>
    <source>
        <strain evidence="2">Irish</strain>
        <tissue evidence="2">Whole body</tissue>
    </source>
</reference>
<feature type="compositionally biased region" description="Low complexity" evidence="1">
    <location>
        <begin position="131"/>
        <end position="149"/>
    </location>
</feature>
<proteinExistence type="predicted"/>
<sequence length="253" mass="26951">MYKFYYYNDGFWKRTSARGDDEILFPDQLEARLKQPSPRRHFPGRYDNSPSVGFVEPPRYDTTRNPCYYNRFNCPTIGNSYNSQANANANAESNGNGNSNAFANANSNSNSWGGDSSVKANAQASNYNGFSSSNAQASSQSQGNYGYNRNNRYNPYYPLQNNGGALSASSAASASASSGIVNGVPVAASSASAAAGGGGSSASATASASSSGNYGLHRRPINTPWFYASRIGGTDDNNVTTLKNENDTIIFDN</sequence>
<protein>
    <submittedName>
        <fullName evidence="2">Uncharacterized protein</fullName>
    </submittedName>
</protein>
<dbReference type="Proteomes" id="UP001168990">
    <property type="component" value="Unassembled WGS sequence"/>
</dbReference>
<feature type="region of interest" description="Disordered" evidence="1">
    <location>
        <begin position="130"/>
        <end position="149"/>
    </location>
</feature>
<dbReference type="EMBL" id="JAQQBS010000002">
    <property type="protein sequence ID" value="KAK0172193.1"/>
    <property type="molecule type" value="Genomic_DNA"/>
</dbReference>
<keyword evidence="3" id="KW-1185">Reference proteome</keyword>
<organism evidence="2 3">
    <name type="scientific">Microctonus aethiopoides</name>
    <dbReference type="NCBI Taxonomy" id="144406"/>
    <lineage>
        <taxon>Eukaryota</taxon>
        <taxon>Metazoa</taxon>
        <taxon>Ecdysozoa</taxon>
        <taxon>Arthropoda</taxon>
        <taxon>Hexapoda</taxon>
        <taxon>Insecta</taxon>
        <taxon>Pterygota</taxon>
        <taxon>Neoptera</taxon>
        <taxon>Endopterygota</taxon>
        <taxon>Hymenoptera</taxon>
        <taxon>Apocrita</taxon>
        <taxon>Ichneumonoidea</taxon>
        <taxon>Braconidae</taxon>
        <taxon>Euphorinae</taxon>
        <taxon>Microctonus</taxon>
    </lineage>
</organism>